<dbReference type="Proteomes" id="UP000014041">
    <property type="component" value="Unassembled WGS sequence"/>
</dbReference>
<dbReference type="GO" id="GO:0034069">
    <property type="term" value="F:aminoglycoside N-acetyltransferase activity"/>
    <property type="evidence" value="ECO:0007669"/>
    <property type="project" value="TreeGrafter"/>
</dbReference>
<dbReference type="PROSITE" id="PS51186">
    <property type="entry name" value="GNAT"/>
    <property type="match status" value="1"/>
</dbReference>
<gene>
    <name evidence="2" type="ORF">F935_02892</name>
</gene>
<dbReference type="InterPro" id="IPR000182">
    <property type="entry name" value="GNAT_dom"/>
</dbReference>
<dbReference type="PANTHER" id="PTHR37817">
    <property type="entry name" value="N-ACETYLTRANSFERASE EIS"/>
    <property type="match status" value="1"/>
</dbReference>
<dbReference type="EMBL" id="APQJ01000011">
    <property type="protein sequence ID" value="EOQ62112.1"/>
    <property type="molecule type" value="Genomic_DNA"/>
</dbReference>
<dbReference type="GO" id="GO:0030649">
    <property type="term" value="P:aminoglycoside antibiotic catabolic process"/>
    <property type="evidence" value="ECO:0007669"/>
    <property type="project" value="TreeGrafter"/>
</dbReference>
<dbReference type="PATRIC" id="fig|1217690.3.peg.2865"/>
<evidence type="ECO:0000313" key="3">
    <source>
        <dbReference type="Proteomes" id="UP000014041"/>
    </source>
</evidence>
<feature type="domain" description="N-acetyltransferase" evidence="1">
    <location>
        <begin position="6"/>
        <end position="152"/>
    </location>
</feature>
<dbReference type="InterPro" id="IPR016181">
    <property type="entry name" value="Acyl_CoA_acyltransferase"/>
</dbReference>
<dbReference type="SUPFAM" id="SSF55729">
    <property type="entry name" value="Acyl-CoA N-acyltransferases (Nat)"/>
    <property type="match status" value="1"/>
</dbReference>
<sequence>MQFKIIAAQDLNKQQRQQIAELCFAAFNEDPWSQYAFMQNAVHLVGILDDNIVSHALWADRMFTLKDGITVKTAYIEYVTTDFNMRGKGLASKLLRYLTDVLTDLGYELAALQPEDETFYKKLDWISWWGDLYIKHETSTHLTDDYEIMLFPLSTKLKERLTHKLEDDTICADWREGELW</sequence>
<organism evidence="2 3">
    <name type="scientific">Acinetobacter calcoaceticus ANC 3811</name>
    <dbReference type="NCBI Taxonomy" id="1217690"/>
    <lineage>
        <taxon>Bacteria</taxon>
        <taxon>Pseudomonadati</taxon>
        <taxon>Pseudomonadota</taxon>
        <taxon>Gammaproteobacteria</taxon>
        <taxon>Moraxellales</taxon>
        <taxon>Moraxellaceae</taxon>
        <taxon>Acinetobacter</taxon>
        <taxon>Acinetobacter calcoaceticus/baumannii complex</taxon>
    </lineage>
</organism>
<reference evidence="2 3" key="1">
    <citation type="submission" date="2013-02" db="EMBL/GenBank/DDBJ databases">
        <title>The Genome Sequence of Acinetobacter sp. ANC 3811.</title>
        <authorList>
            <consortium name="The Broad Institute Genome Sequencing Platform"/>
            <consortium name="The Broad Institute Genome Sequencing Center for Infectious Disease"/>
            <person name="Cerqueira G."/>
            <person name="Feldgarden M."/>
            <person name="Courvalin P."/>
            <person name="Perichon B."/>
            <person name="Grillot-Courvalin C."/>
            <person name="Clermont D."/>
            <person name="Rocha E."/>
            <person name="Yoon E.-J."/>
            <person name="Nemec A."/>
            <person name="Walker B."/>
            <person name="Young S.K."/>
            <person name="Zeng Q."/>
            <person name="Gargeya S."/>
            <person name="Fitzgerald M."/>
            <person name="Haas B."/>
            <person name="Abouelleil A."/>
            <person name="Alvarado L."/>
            <person name="Arachchi H.M."/>
            <person name="Berlin A.M."/>
            <person name="Chapman S.B."/>
            <person name="Dewar J."/>
            <person name="Goldberg J."/>
            <person name="Griggs A."/>
            <person name="Gujja S."/>
            <person name="Hansen M."/>
            <person name="Howarth C."/>
            <person name="Imamovic A."/>
            <person name="Larimer J."/>
            <person name="McCowan C."/>
            <person name="Murphy C."/>
            <person name="Neiman D."/>
            <person name="Pearson M."/>
            <person name="Priest M."/>
            <person name="Roberts A."/>
            <person name="Saif S."/>
            <person name="Shea T."/>
            <person name="Sisk P."/>
            <person name="Sykes S."/>
            <person name="Wortman J."/>
            <person name="Nusbaum C."/>
            <person name="Birren B."/>
        </authorList>
    </citation>
    <scope>NUCLEOTIDE SEQUENCE [LARGE SCALE GENOMIC DNA]</scope>
    <source>
        <strain evidence="2 3">ANC 3811</strain>
    </source>
</reference>
<dbReference type="Pfam" id="PF13527">
    <property type="entry name" value="Acetyltransf_9"/>
    <property type="match status" value="1"/>
</dbReference>
<evidence type="ECO:0000313" key="2">
    <source>
        <dbReference type="EMBL" id="EOQ62112.1"/>
    </source>
</evidence>
<accession>R8Y3L8</accession>
<dbReference type="InterPro" id="IPR051554">
    <property type="entry name" value="Acetyltransferase_Eis"/>
</dbReference>
<evidence type="ECO:0000259" key="1">
    <source>
        <dbReference type="PROSITE" id="PS51186"/>
    </source>
</evidence>
<proteinExistence type="predicted"/>
<dbReference type="HOGENOM" id="CLU_106718_1_0_6"/>
<comment type="caution">
    <text evidence="2">The sequence shown here is derived from an EMBL/GenBank/DDBJ whole genome shotgun (WGS) entry which is preliminary data.</text>
</comment>
<dbReference type="CDD" id="cd04301">
    <property type="entry name" value="NAT_SF"/>
    <property type="match status" value="1"/>
</dbReference>
<dbReference type="Gene3D" id="3.40.630.30">
    <property type="match status" value="1"/>
</dbReference>
<dbReference type="AlphaFoldDB" id="R8Y3L8"/>
<name>R8Y3L8_ACICA</name>
<dbReference type="PANTHER" id="PTHR37817:SF1">
    <property type="entry name" value="N-ACETYLTRANSFERASE EIS"/>
    <property type="match status" value="1"/>
</dbReference>
<protein>
    <recommendedName>
        <fullName evidence="1">N-acetyltransferase domain-containing protein</fullName>
    </recommendedName>
</protein>
<dbReference type="RefSeq" id="WP_016139557.1">
    <property type="nucleotide sequence ID" value="NZ_KB976986.1"/>
</dbReference>